<proteinExistence type="predicted"/>
<dbReference type="RefSeq" id="WP_185978546.1">
    <property type="nucleotide sequence ID" value="NZ_JACBGI020000017.1"/>
</dbReference>
<feature type="domain" description="YgjP-like metallopeptidase" evidence="1">
    <location>
        <begin position="47"/>
        <end position="260"/>
    </location>
</feature>
<sequence length="273" mass="32008">MFFGRRTNKNQHAEVAASGAERAVIWPLKTPDGERELPIVYSARKSSIALKVRKGEVVLEIPQRLTNGEIERLLGSRNDWLHKHYLRLAERLHEDEILWHSHGEFEFFGERQRFKVVDADSGTLKKKAVSVRREGDIWCLSCHASLSDCERKRLVQAWLEQYLRQALQLHLDARLSRFAQQIGVDFGKVEIKGYKGRWGSCRSSGDLQFNWRLAQAPEWVVDYVMVHELCHRIHANHSAAFWQLVERHFPHTRQAKQQLRLHGHRWIDLLQKT</sequence>
<dbReference type="Gene3D" id="3.30.2010.10">
    <property type="entry name" value="Metalloproteases ('zincins'), catalytic domain"/>
    <property type="match status" value="1"/>
</dbReference>
<protein>
    <submittedName>
        <fullName evidence="2">M48 family metallopeptidase</fullName>
    </submittedName>
</protein>
<gene>
    <name evidence="2" type="ORF">H8792_008620</name>
</gene>
<dbReference type="CDD" id="cd07344">
    <property type="entry name" value="M48_yhfN_like"/>
    <property type="match status" value="1"/>
</dbReference>
<dbReference type="PANTHER" id="PTHR30399">
    <property type="entry name" value="UNCHARACTERIZED PROTEIN YGJP"/>
    <property type="match status" value="1"/>
</dbReference>
<dbReference type="Pfam" id="PF01863">
    <property type="entry name" value="YgjP-like"/>
    <property type="match status" value="1"/>
</dbReference>
<name>A0ABS0BX79_9GAMM</name>
<dbReference type="Proteomes" id="UP001193680">
    <property type="component" value="Unassembled WGS sequence"/>
</dbReference>
<dbReference type="InterPro" id="IPR053136">
    <property type="entry name" value="UTP_pyrophosphatase-like"/>
</dbReference>
<comment type="caution">
    <text evidence="2">The sequence shown here is derived from an EMBL/GenBank/DDBJ whole genome shotgun (WGS) entry which is preliminary data.</text>
</comment>
<dbReference type="InterPro" id="IPR002725">
    <property type="entry name" value="YgjP-like_metallopeptidase"/>
</dbReference>
<dbReference type="EMBL" id="JACBGI020000017">
    <property type="protein sequence ID" value="MBF6058402.1"/>
    <property type="molecule type" value="Genomic_DNA"/>
</dbReference>
<evidence type="ECO:0000313" key="2">
    <source>
        <dbReference type="EMBL" id="MBF6058402.1"/>
    </source>
</evidence>
<accession>A0ABS0BX79</accession>
<reference evidence="2 3" key="1">
    <citation type="submission" date="2020-06" db="EMBL/GenBank/DDBJ databases">
        <authorList>
            <person name="Scott K."/>
        </authorList>
    </citation>
    <scope>NUCLEOTIDE SEQUENCE [LARGE SCALE GENOMIC DNA]</scope>
    <source>
        <strain evidence="2 3">HH1</strain>
    </source>
</reference>
<keyword evidence="3" id="KW-1185">Reference proteome</keyword>
<dbReference type="PANTHER" id="PTHR30399:SF1">
    <property type="entry name" value="UTP PYROPHOSPHATASE"/>
    <property type="match status" value="1"/>
</dbReference>
<reference evidence="2 3" key="2">
    <citation type="submission" date="2020-11" db="EMBL/GenBank/DDBJ databases">
        <title>Sulfur oxidizing isolate from Hospital Hole Sinkhole.</title>
        <authorList>
            <person name="Scott K.M."/>
        </authorList>
    </citation>
    <scope>NUCLEOTIDE SEQUENCE [LARGE SCALE GENOMIC DNA]</scope>
    <source>
        <strain evidence="2 3">HH1</strain>
    </source>
</reference>
<evidence type="ECO:0000313" key="3">
    <source>
        <dbReference type="Proteomes" id="UP001193680"/>
    </source>
</evidence>
<evidence type="ECO:0000259" key="1">
    <source>
        <dbReference type="Pfam" id="PF01863"/>
    </source>
</evidence>
<organism evidence="2 3">
    <name type="scientific">Thiomicrorhabdus heinhorstiae</name>
    <dbReference type="NCBI Taxonomy" id="2748010"/>
    <lineage>
        <taxon>Bacteria</taxon>
        <taxon>Pseudomonadati</taxon>
        <taxon>Pseudomonadota</taxon>
        <taxon>Gammaproteobacteria</taxon>
        <taxon>Thiotrichales</taxon>
        <taxon>Piscirickettsiaceae</taxon>
        <taxon>Thiomicrorhabdus</taxon>
    </lineage>
</organism>